<dbReference type="SMART" id="SM00347">
    <property type="entry name" value="HTH_MARR"/>
    <property type="match status" value="1"/>
</dbReference>
<evidence type="ECO:0000313" key="3">
    <source>
        <dbReference type="Proteomes" id="UP001612915"/>
    </source>
</evidence>
<feature type="domain" description="HTH marR-type" evidence="1">
    <location>
        <begin position="14"/>
        <end position="148"/>
    </location>
</feature>
<accession>A0ABW8AR38</accession>
<proteinExistence type="predicted"/>
<dbReference type="PANTHER" id="PTHR33164">
    <property type="entry name" value="TRANSCRIPTIONAL REGULATOR, MARR FAMILY"/>
    <property type="match status" value="1"/>
</dbReference>
<evidence type="ECO:0000259" key="1">
    <source>
        <dbReference type="PROSITE" id="PS50995"/>
    </source>
</evidence>
<dbReference type="Proteomes" id="UP001612915">
    <property type="component" value="Unassembled WGS sequence"/>
</dbReference>
<dbReference type="PANTHER" id="PTHR33164:SF99">
    <property type="entry name" value="MARR FAMILY REGULATORY PROTEIN"/>
    <property type="match status" value="1"/>
</dbReference>
<dbReference type="InterPro" id="IPR036388">
    <property type="entry name" value="WH-like_DNA-bd_sf"/>
</dbReference>
<dbReference type="Pfam" id="PF01047">
    <property type="entry name" value="MarR"/>
    <property type="match status" value="1"/>
</dbReference>
<protein>
    <submittedName>
        <fullName evidence="2">MarR family winged helix-turn-helix transcriptional regulator</fullName>
    </submittedName>
</protein>
<dbReference type="SUPFAM" id="SSF46785">
    <property type="entry name" value="Winged helix' DNA-binding domain"/>
    <property type="match status" value="1"/>
</dbReference>
<dbReference type="InterPro" id="IPR039422">
    <property type="entry name" value="MarR/SlyA-like"/>
</dbReference>
<dbReference type="InterPro" id="IPR000835">
    <property type="entry name" value="HTH_MarR-typ"/>
</dbReference>
<dbReference type="RefSeq" id="WP_398282989.1">
    <property type="nucleotide sequence ID" value="NZ_JBITLV010000006.1"/>
</dbReference>
<sequence length="149" mass="16393">MSGSPPASGDPAGDPATAQEVWLLMRDLVFGRGDHRRAASEELGMGYSRIKAMLHLEPGELAHHELAAELLTDKPYTTVIIRDLLERGLVESRPHPSDGRSKLVSLTPAGREQAERARRIVVAPPEEMSRLSTEDLAQLRRILSLLTPE</sequence>
<evidence type="ECO:0000313" key="2">
    <source>
        <dbReference type="EMBL" id="MFI7588855.1"/>
    </source>
</evidence>
<dbReference type="InterPro" id="IPR036390">
    <property type="entry name" value="WH_DNA-bd_sf"/>
</dbReference>
<dbReference type="PROSITE" id="PS50995">
    <property type="entry name" value="HTH_MARR_2"/>
    <property type="match status" value="1"/>
</dbReference>
<dbReference type="Gene3D" id="1.10.10.10">
    <property type="entry name" value="Winged helix-like DNA-binding domain superfamily/Winged helix DNA-binding domain"/>
    <property type="match status" value="1"/>
</dbReference>
<comment type="caution">
    <text evidence="2">The sequence shown here is derived from an EMBL/GenBank/DDBJ whole genome shotgun (WGS) entry which is preliminary data.</text>
</comment>
<keyword evidence="3" id="KW-1185">Reference proteome</keyword>
<gene>
    <name evidence="2" type="ORF">ACIB24_17460</name>
</gene>
<name>A0ABW8AR38_9ACTN</name>
<reference evidence="2 3" key="1">
    <citation type="submission" date="2024-10" db="EMBL/GenBank/DDBJ databases">
        <title>The Natural Products Discovery Center: Release of the First 8490 Sequenced Strains for Exploring Actinobacteria Biosynthetic Diversity.</title>
        <authorList>
            <person name="Kalkreuter E."/>
            <person name="Kautsar S.A."/>
            <person name="Yang D."/>
            <person name="Bader C.D."/>
            <person name="Teijaro C.N."/>
            <person name="Fluegel L."/>
            <person name="Davis C.M."/>
            <person name="Simpson J.R."/>
            <person name="Lauterbach L."/>
            <person name="Steele A.D."/>
            <person name="Gui C."/>
            <person name="Meng S."/>
            <person name="Li G."/>
            <person name="Viehrig K."/>
            <person name="Ye F."/>
            <person name="Su P."/>
            <person name="Kiefer A.F."/>
            <person name="Nichols A."/>
            <person name="Cepeda A.J."/>
            <person name="Yan W."/>
            <person name="Fan B."/>
            <person name="Jiang Y."/>
            <person name="Adhikari A."/>
            <person name="Zheng C.-J."/>
            <person name="Schuster L."/>
            <person name="Cowan T.M."/>
            <person name="Smanski M.J."/>
            <person name="Chevrette M.G."/>
            <person name="De Carvalho L.P.S."/>
            <person name="Shen B."/>
        </authorList>
    </citation>
    <scope>NUCLEOTIDE SEQUENCE [LARGE SCALE GENOMIC DNA]</scope>
    <source>
        <strain evidence="2 3">NPDC049639</strain>
    </source>
</reference>
<organism evidence="2 3">
    <name type="scientific">Spongisporangium articulatum</name>
    <dbReference type="NCBI Taxonomy" id="3362603"/>
    <lineage>
        <taxon>Bacteria</taxon>
        <taxon>Bacillati</taxon>
        <taxon>Actinomycetota</taxon>
        <taxon>Actinomycetes</taxon>
        <taxon>Kineosporiales</taxon>
        <taxon>Kineosporiaceae</taxon>
        <taxon>Spongisporangium</taxon>
    </lineage>
</organism>
<dbReference type="EMBL" id="JBITLV010000006">
    <property type="protein sequence ID" value="MFI7588855.1"/>
    <property type="molecule type" value="Genomic_DNA"/>
</dbReference>